<name>A0AAD7ZFQ2_DIPPU</name>
<dbReference type="Proteomes" id="UP001233999">
    <property type="component" value="Unassembled WGS sequence"/>
</dbReference>
<reference evidence="7" key="1">
    <citation type="journal article" date="2023" name="IScience">
        <title>Live-bearing cockroach genome reveals convergent evolutionary mechanisms linked to viviparity in insects and beyond.</title>
        <authorList>
            <person name="Fouks B."/>
            <person name="Harrison M.C."/>
            <person name="Mikhailova A.A."/>
            <person name="Marchal E."/>
            <person name="English S."/>
            <person name="Carruthers M."/>
            <person name="Jennings E.C."/>
            <person name="Chiamaka E.L."/>
            <person name="Frigard R.A."/>
            <person name="Pippel M."/>
            <person name="Attardo G.M."/>
            <person name="Benoit J.B."/>
            <person name="Bornberg-Bauer E."/>
            <person name="Tobe S.S."/>
        </authorList>
    </citation>
    <scope>NUCLEOTIDE SEQUENCE</scope>
    <source>
        <strain evidence="7">Stay&amp;Tobe</strain>
    </source>
</reference>
<protein>
    <recommendedName>
        <fullName evidence="6">C2H2-type domain-containing protein</fullName>
    </recommendedName>
</protein>
<dbReference type="AlphaFoldDB" id="A0AAD7ZFQ2"/>
<dbReference type="EMBL" id="JASPKZ010008396">
    <property type="protein sequence ID" value="KAJ9579472.1"/>
    <property type="molecule type" value="Genomic_DNA"/>
</dbReference>
<dbReference type="SUPFAM" id="SSF57667">
    <property type="entry name" value="beta-beta-alpha zinc fingers"/>
    <property type="match status" value="1"/>
</dbReference>
<gene>
    <name evidence="7" type="ORF">L9F63_024418</name>
</gene>
<keyword evidence="8" id="KW-1185">Reference proteome</keyword>
<keyword evidence="1" id="KW-0479">Metal-binding</keyword>
<evidence type="ECO:0000256" key="2">
    <source>
        <dbReference type="ARBA" id="ARBA00022737"/>
    </source>
</evidence>
<dbReference type="GO" id="GO:1990837">
    <property type="term" value="F:sequence-specific double-stranded DNA binding"/>
    <property type="evidence" value="ECO:0007669"/>
    <property type="project" value="UniProtKB-ARBA"/>
</dbReference>
<evidence type="ECO:0000256" key="4">
    <source>
        <dbReference type="ARBA" id="ARBA00022833"/>
    </source>
</evidence>
<accession>A0AAD7ZFQ2</accession>
<evidence type="ECO:0000256" key="3">
    <source>
        <dbReference type="ARBA" id="ARBA00022771"/>
    </source>
</evidence>
<evidence type="ECO:0000256" key="5">
    <source>
        <dbReference type="PROSITE-ProRule" id="PRU00042"/>
    </source>
</evidence>
<dbReference type="Gene3D" id="3.30.160.60">
    <property type="entry name" value="Classic Zinc Finger"/>
    <property type="match status" value="1"/>
</dbReference>
<keyword evidence="3 5" id="KW-0863">Zinc-finger</keyword>
<dbReference type="GO" id="GO:0008270">
    <property type="term" value="F:zinc ion binding"/>
    <property type="evidence" value="ECO:0007669"/>
    <property type="project" value="UniProtKB-KW"/>
</dbReference>
<evidence type="ECO:0000313" key="7">
    <source>
        <dbReference type="EMBL" id="KAJ9579472.1"/>
    </source>
</evidence>
<dbReference type="SMART" id="SM00355">
    <property type="entry name" value="ZnF_C2H2"/>
    <property type="match status" value="1"/>
</dbReference>
<organism evidence="7 8">
    <name type="scientific">Diploptera punctata</name>
    <name type="common">Pacific beetle cockroach</name>
    <dbReference type="NCBI Taxonomy" id="6984"/>
    <lineage>
        <taxon>Eukaryota</taxon>
        <taxon>Metazoa</taxon>
        <taxon>Ecdysozoa</taxon>
        <taxon>Arthropoda</taxon>
        <taxon>Hexapoda</taxon>
        <taxon>Insecta</taxon>
        <taxon>Pterygota</taxon>
        <taxon>Neoptera</taxon>
        <taxon>Polyneoptera</taxon>
        <taxon>Dictyoptera</taxon>
        <taxon>Blattodea</taxon>
        <taxon>Blaberoidea</taxon>
        <taxon>Blaberidae</taxon>
        <taxon>Diplopterinae</taxon>
        <taxon>Diploptera</taxon>
    </lineage>
</organism>
<dbReference type="InterPro" id="IPR036236">
    <property type="entry name" value="Znf_C2H2_sf"/>
</dbReference>
<feature type="non-terminal residue" evidence="7">
    <location>
        <position position="1"/>
    </location>
</feature>
<evidence type="ECO:0000313" key="8">
    <source>
        <dbReference type="Proteomes" id="UP001233999"/>
    </source>
</evidence>
<dbReference type="FunFam" id="3.30.160.60:FF:000303">
    <property type="entry name" value="Zinc finger protein 41"/>
    <property type="match status" value="1"/>
</dbReference>
<keyword evidence="2" id="KW-0677">Repeat</keyword>
<feature type="domain" description="C2H2-type" evidence="6">
    <location>
        <begin position="47"/>
        <end position="70"/>
    </location>
</feature>
<dbReference type="PROSITE" id="PS50157">
    <property type="entry name" value="ZINC_FINGER_C2H2_2"/>
    <property type="match status" value="1"/>
</dbReference>
<proteinExistence type="predicted"/>
<dbReference type="PROSITE" id="PS00028">
    <property type="entry name" value="ZINC_FINGER_C2H2_1"/>
    <property type="match status" value="1"/>
</dbReference>
<evidence type="ECO:0000256" key="1">
    <source>
        <dbReference type="ARBA" id="ARBA00022723"/>
    </source>
</evidence>
<keyword evidence="4" id="KW-0862">Zinc</keyword>
<comment type="caution">
    <text evidence="7">The sequence shown here is derived from an EMBL/GenBank/DDBJ whole genome shotgun (WGS) entry which is preliminary data.</text>
</comment>
<reference evidence="7" key="2">
    <citation type="submission" date="2023-05" db="EMBL/GenBank/DDBJ databases">
        <authorList>
            <person name="Fouks B."/>
        </authorList>
    </citation>
    <scope>NUCLEOTIDE SEQUENCE</scope>
    <source>
        <strain evidence="7">Stay&amp;Tobe</strain>
        <tissue evidence="7">Testes</tissue>
    </source>
</reference>
<sequence>TYYLNLQSLFQNLLNICVIIAFSQKSKLAEHTSLNAHLLVHRNHKPFNCSHCNKPFASKTKLIRHLRLHTLCNITFYPISPILYATTTFDYFYLFYFQ</sequence>
<feature type="non-terminal residue" evidence="7">
    <location>
        <position position="98"/>
    </location>
</feature>
<evidence type="ECO:0000259" key="6">
    <source>
        <dbReference type="PROSITE" id="PS50157"/>
    </source>
</evidence>
<dbReference type="InterPro" id="IPR013087">
    <property type="entry name" value="Znf_C2H2_type"/>
</dbReference>